<gene>
    <name evidence="4" type="ORF">AWZ03_014217</name>
</gene>
<dbReference type="Proteomes" id="UP000295192">
    <property type="component" value="Unassembled WGS sequence"/>
</dbReference>
<dbReference type="OrthoDB" id="9998697at2759"/>
<feature type="domain" description="Fibronectin type-III" evidence="3">
    <location>
        <begin position="3"/>
        <end position="132"/>
    </location>
</feature>
<dbReference type="PANTHER" id="PTHR13817">
    <property type="entry name" value="TITIN"/>
    <property type="match status" value="1"/>
</dbReference>
<dbReference type="SUPFAM" id="SSF49265">
    <property type="entry name" value="Fibronectin type III"/>
    <property type="match status" value="1"/>
</dbReference>
<feature type="region of interest" description="Disordered" evidence="2">
    <location>
        <begin position="452"/>
        <end position="498"/>
    </location>
</feature>
<dbReference type="GO" id="GO:0031430">
    <property type="term" value="C:M band"/>
    <property type="evidence" value="ECO:0007669"/>
    <property type="project" value="TreeGrafter"/>
</dbReference>
<dbReference type="SMART" id="SM00060">
    <property type="entry name" value="FN3"/>
    <property type="match status" value="2"/>
</dbReference>
<feature type="compositionally biased region" description="Polar residues" evidence="2">
    <location>
        <begin position="703"/>
        <end position="719"/>
    </location>
</feature>
<dbReference type="InterPro" id="IPR050964">
    <property type="entry name" value="Striated_Muscle_Regulatory"/>
</dbReference>
<feature type="compositionally biased region" description="Polar residues" evidence="2">
    <location>
        <begin position="232"/>
        <end position="242"/>
    </location>
</feature>
<dbReference type="Gene3D" id="2.60.40.10">
    <property type="entry name" value="Immunoglobulins"/>
    <property type="match status" value="2"/>
</dbReference>
<dbReference type="PANTHER" id="PTHR13817:SF172">
    <property type="entry name" value="IG-LIKE DOMAIN-CONTAINING PROTEIN"/>
    <property type="match status" value="1"/>
</dbReference>
<feature type="compositionally biased region" description="Basic and acidic residues" evidence="2">
    <location>
        <begin position="571"/>
        <end position="580"/>
    </location>
</feature>
<feature type="compositionally biased region" description="Polar residues" evidence="2">
    <location>
        <begin position="581"/>
        <end position="590"/>
    </location>
</feature>
<dbReference type="FunFam" id="2.60.40.10:FF:001773">
    <property type="entry name" value="Interference hedgehog"/>
    <property type="match status" value="1"/>
</dbReference>
<keyword evidence="1" id="KW-0677">Repeat</keyword>
<dbReference type="PROSITE" id="PS50853">
    <property type="entry name" value="FN3"/>
    <property type="match status" value="2"/>
</dbReference>
<evidence type="ECO:0000313" key="5">
    <source>
        <dbReference type="Proteomes" id="UP000295192"/>
    </source>
</evidence>
<dbReference type="AlphaFoldDB" id="A0A484AUT3"/>
<accession>A0A484AUT3</accession>
<dbReference type="InterPro" id="IPR013783">
    <property type="entry name" value="Ig-like_fold"/>
</dbReference>
<feature type="region of interest" description="Disordered" evidence="2">
    <location>
        <begin position="513"/>
        <end position="719"/>
    </location>
</feature>
<dbReference type="Pfam" id="PF00041">
    <property type="entry name" value="fn3"/>
    <property type="match status" value="2"/>
</dbReference>
<evidence type="ECO:0000256" key="1">
    <source>
        <dbReference type="ARBA" id="ARBA00022737"/>
    </source>
</evidence>
<dbReference type="CDD" id="cd00063">
    <property type="entry name" value="FN3"/>
    <property type="match status" value="2"/>
</dbReference>
<feature type="compositionally biased region" description="Low complexity" evidence="2">
    <location>
        <begin position="550"/>
        <end position="559"/>
    </location>
</feature>
<keyword evidence="5" id="KW-1185">Reference proteome</keyword>
<dbReference type="InterPro" id="IPR036116">
    <property type="entry name" value="FN3_sf"/>
</dbReference>
<reference evidence="4 5" key="1">
    <citation type="journal article" date="2019" name="J. Hered.">
        <title>An Improved Genome Assembly for Drosophila navojoa, the Basal Species in the mojavensis Cluster.</title>
        <authorList>
            <person name="Vanderlinde T."/>
            <person name="Dupim E.G."/>
            <person name="Nazario-Yepiz N.O."/>
            <person name="Carvalho A.B."/>
        </authorList>
    </citation>
    <scope>NUCLEOTIDE SEQUENCE [LARGE SCALE GENOMIC DNA]</scope>
    <source>
        <strain evidence="4">Navoj_Jal97</strain>
        <tissue evidence="4">Whole organism</tissue>
    </source>
</reference>
<dbReference type="InterPro" id="IPR003961">
    <property type="entry name" value="FN3_dom"/>
</dbReference>
<dbReference type="STRING" id="7232.A0A484AUT3"/>
<feature type="region of interest" description="Disordered" evidence="2">
    <location>
        <begin position="50"/>
        <end position="97"/>
    </location>
</feature>
<dbReference type="GO" id="GO:0045214">
    <property type="term" value="P:sarcomere organization"/>
    <property type="evidence" value="ECO:0007669"/>
    <property type="project" value="TreeGrafter"/>
</dbReference>
<feature type="compositionally biased region" description="Low complexity" evidence="2">
    <location>
        <begin position="452"/>
        <end position="461"/>
    </location>
</feature>
<name>A0A484AUT3_DRONA</name>
<evidence type="ECO:0000256" key="2">
    <source>
        <dbReference type="SAM" id="MobiDB-lite"/>
    </source>
</evidence>
<comment type="caution">
    <text evidence="4">The sequence shown here is derived from an EMBL/GenBank/DDBJ whole genome shotgun (WGS) entry which is preliminary data.</text>
</comment>
<feature type="domain" description="Fibronectin type-III" evidence="3">
    <location>
        <begin position="140"/>
        <end position="238"/>
    </location>
</feature>
<feature type="compositionally biased region" description="Basic residues" evidence="2">
    <location>
        <begin position="661"/>
        <end position="673"/>
    </location>
</feature>
<feature type="compositionally biased region" description="Low complexity" evidence="2">
    <location>
        <begin position="478"/>
        <end position="498"/>
    </location>
</feature>
<organism evidence="4 5">
    <name type="scientific">Drosophila navojoa</name>
    <name type="common">Fruit fly</name>
    <dbReference type="NCBI Taxonomy" id="7232"/>
    <lineage>
        <taxon>Eukaryota</taxon>
        <taxon>Metazoa</taxon>
        <taxon>Ecdysozoa</taxon>
        <taxon>Arthropoda</taxon>
        <taxon>Hexapoda</taxon>
        <taxon>Insecta</taxon>
        <taxon>Pterygota</taxon>
        <taxon>Neoptera</taxon>
        <taxon>Endopterygota</taxon>
        <taxon>Diptera</taxon>
        <taxon>Brachycera</taxon>
        <taxon>Muscomorpha</taxon>
        <taxon>Ephydroidea</taxon>
        <taxon>Drosophilidae</taxon>
        <taxon>Drosophila</taxon>
    </lineage>
</organism>
<sequence length="719" mass="79127">MVPPSRPNVTRLADDAVMLRWNVPKNDGLPIQFFKVQYRMLGDNARKIPREDWQTTNENIPYGRQQQRERERDRDRDRDHQRDHHEPALKSFTSSVTGLRPDRNYRFRIIAVYSNNDNKEGNTSAKFFLRRGAAKSNLPVPELREIESYSESAVVLHWTLASTSAAQLHNIDGYYAYYRPASSASDYLKATVDGGHARRFKIDQLEPGTAYEFKLQSFNAHAASEFSEIKQGRTTKSASQTPPAVAPAPNGKSSEQHENSIYPVIAGAAGGGLLLLIAIAVACLCLRRRNNSQPEDENKPQLDHIQADFVTSAVLGVAPHHNHNHGHGHKPGDLRRLNGVIPRMNITPNPLAQDPAADKRPLFQNRNVMELRFLPPANGIPAGAAPEQAARHVEPAAGADTYADADADVDAETEANADADADADADNAVSDKAQTCASSSCETLEACDGLSQSQSQSQSPSMAVATEAPSKPLPPLPKKTAAAKAQQQQQQQQQNGNAMVVAAAAALHQPGLHHAQPYHAPGTPTFSHKRHEYQQLQAPPPVPPHATYYQQQQQQQQQQLGAGGASPMLDQQRRTLERSVRSLQQQQQHPSYGLDDGQATPTRIPSLRRQRRASGSQPHNSHTNLNNHHNNNNNNNNNNISSNNNNNNNSNNNNNNNVPHHLLHHHATHHHPHNVGIPHVPGSPRVQRSPMPARALIKRTRLGSHTDNISSGSLNSIEV</sequence>
<feature type="region of interest" description="Disordered" evidence="2">
    <location>
        <begin position="229"/>
        <end position="256"/>
    </location>
</feature>
<proteinExistence type="predicted"/>
<evidence type="ECO:0000259" key="3">
    <source>
        <dbReference type="PROSITE" id="PS50853"/>
    </source>
</evidence>
<protein>
    <recommendedName>
        <fullName evidence="3">Fibronectin type-III domain-containing protein</fullName>
    </recommendedName>
</protein>
<feature type="compositionally biased region" description="Basic and acidic residues" evidence="2">
    <location>
        <begin position="66"/>
        <end position="88"/>
    </location>
</feature>
<feature type="compositionally biased region" description="Low complexity" evidence="2">
    <location>
        <begin position="618"/>
        <end position="660"/>
    </location>
</feature>
<evidence type="ECO:0000313" key="4">
    <source>
        <dbReference type="EMBL" id="TDG39361.1"/>
    </source>
</evidence>
<dbReference type="EMBL" id="LSRL02001113">
    <property type="protein sequence ID" value="TDG39361.1"/>
    <property type="molecule type" value="Genomic_DNA"/>
</dbReference>